<keyword evidence="1" id="KW-0812">Transmembrane</keyword>
<evidence type="ECO:0000313" key="3">
    <source>
        <dbReference type="Proteomes" id="UP001157353"/>
    </source>
</evidence>
<keyword evidence="1" id="KW-0472">Membrane</keyword>
<protein>
    <submittedName>
        <fullName evidence="2">Uncharacterized protein</fullName>
    </submittedName>
</protein>
<evidence type="ECO:0000256" key="1">
    <source>
        <dbReference type="SAM" id="Phobius"/>
    </source>
</evidence>
<proteinExistence type="predicted"/>
<dbReference type="Proteomes" id="UP001157353">
    <property type="component" value="Unassembled WGS sequence"/>
</dbReference>
<gene>
    <name evidence="2" type="ORF">GCM10007916_10240</name>
</gene>
<keyword evidence="3" id="KW-1185">Reference proteome</keyword>
<dbReference type="EMBL" id="BSPQ01000002">
    <property type="protein sequence ID" value="GLS89957.1"/>
    <property type="molecule type" value="Genomic_DNA"/>
</dbReference>
<reference evidence="3" key="1">
    <citation type="journal article" date="2019" name="Int. J. Syst. Evol. Microbiol.">
        <title>The Global Catalogue of Microorganisms (GCM) 10K type strain sequencing project: providing services to taxonomists for standard genome sequencing and annotation.</title>
        <authorList>
            <consortium name="The Broad Institute Genomics Platform"/>
            <consortium name="The Broad Institute Genome Sequencing Center for Infectious Disease"/>
            <person name="Wu L."/>
            <person name="Ma J."/>
        </authorList>
    </citation>
    <scope>NUCLEOTIDE SEQUENCE [LARGE SCALE GENOMIC DNA]</scope>
    <source>
        <strain evidence="3">NBRC 103166</strain>
    </source>
</reference>
<accession>A0ABQ6DXX7</accession>
<evidence type="ECO:0000313" key="2">
    <source>
        <dbReference type="EMBL" id="GLS89957.1"/>
    </source>
</evidence>
<sequence>MFGIKLTTQLGMILTSKNDHFINSFGISTWTLIYKIFFAIYWLEYGNIYLFKSNQVILVKIDKICYIPSPFEFCKFIGTDNYYQSGKNF</sequence>
<keyword evidence="1" id="KW-1133">Transmembrane helix</keyword>
<organism evidence="2 3">
    <name type="scientific">Psychromonas marina</name>
    <dbReference type="NCBI Taxonomy" id="88364"/>
    <lineage>
        <taxon>Bacteria</taxon>
        <taxon>Pseudomonadati</taxon>
        <taxon>Pseudomonadota</taxon>
        <taxon>Gammaproteobacteria</taxon>
        <taxon>Alteromonadales</taxon>
        <taxon>Psychromonadaceae</taxon>
        <taxon>Psychromonas</taxon>
    </lineage>
</organism>
<comment type="caution">
    <text evidence="2">The sequence shown here is derived from an EMBL/GenBank/DDBJ whole genome shotgun (WGS) entry which is preliminary data.</text>
</comment>
<name>A0ABQ6DXX7_9GAMM</name>
<feature type="transmembrane region" description="Helical" evidence="1">
    <location>
        <begin position="21"/>
        <end position="43"/>
    </location>
</feature>